<proteinExistence type="predicted"/>
<dbReference type="AlphaFoldDB" id="A0A926HLP7"/>
<reference evidence="2" key="1">
    <citation type="submission" date="2020-08" db="EMBL/GenBank/DDBJ databases">
        <title>Genome public.</title>
        <authorList>
            <person name="Liu C."/>
            <person name="Sun Q."/>
        </authorList>
    </citation>
    <scope>NUCLEOTIDE SEQUENCE</scope>
    <source>
        <strain evidence="2">NSJ-44</strain>
    </source>
</reference>
<accession>A0A926HLP7</accession>
<dbReference type="InterPro" id="IPR036779">
    <property type="entry name" value="LysM_dom_sf"/>
</dbReference>
<dbReference type="Pfam" id="PF12673">
    <property type="entry name" value="SipL"/>
    <property type="match status" value="3"/>
</dbReference>
<dbReference type="SMART" id="SM00257">
    <property type="entry name" value="LysM"/>
    <property type="match status" value="1"/>
</dbReference>
<evidence type="ECO:0000313" key="3">
    <source>
        <dbReference type="Proteomes" id="UP000654279"/>
    </source>
</evidence>
<keyword evidence="3" id="KW-1185">Reference proteome</keyword>
<dbReference type="Pfam" id="PF01476">
    <property type="entry name" value="LysM"/>
    <property type="match status" value="1"/>
</dbReference>
<gene>
    <name evidence="2" type="ORF">H8699_04405</name>
</gene>
<protein>
    <submittedName>
        <fullName evidence="2">DUF3794 domain-containing protein</fullName>
    </submittedName>
</protein>
<sequence>MALELKKVNIRANRLGEAVNSQALVEGEIALEGGAEAIARMLCISGRLVVGGVEALQDKVNMEGSVVFSLLYVGEQSGQVEGLEAACGFTHSVELAGLKAGGQVLVSGSVQDVQSEVVDGTVIRVRAIAELNCQPQTQQTYAVVSAVEGLPGLEVKQEQLTPGWILGTANETTTLRDEVTLPSRNLPIGKLLKSWGDASVTEITAMAGAVRMRGDVQLSLLYRCQDPAEPLQEAAMTLPFEYDLALPDSFMGLQTEGRADVQDLKVTAQFDEDGEMRVLQVECLLQMRTNVWATQDLEVLQDAYAPNQELEVSEQQITLSRPAVEQQATQLLKESLPLPEGMPNIGRISFLQATPCITDWAVTDQGLEVQGILTCGVLYESDQEEGGIEGFNSETPFSIELTLPERLEGEVDVSAAVDQSFGTVLSPTEMEGRFTLRFTVASYPETQVGAVDNIVHQGPSSQQGSGIVVAFVRTGDTLWSIARRYGVSLQSVLKLNPQLDPENLQPGDRVLLYRQFEPAAPTASDAAR</sequence>
<dbReference type="RefSeq" id="WP_249284655.1">
    <property type="nucleotide sequence ID" value="NZ_JACRSO010000001.1"/>
</dbReference>
<organism evidence="2 3">
    <name type="scientific">Luoshenia tenuis</name>
    <dbReference type="NCBI Taxonomy" id="2763654"/>
    <lineage>
        <taxon>Bacteria</taxon>
        <taxon>Bacillati</taxon>
        <taxon>Bacillota</taxon>
        <taxon>Clostridia</taxon>
        <taxon>Christensenellales</taxon>
        <taxon>Christensenellaceae</taxon>
        <taxon>Luoshenia</taxon>
    </lineage>
</organism>
<dbReference type="SUPFAM" id="SSF54106">
    <property type="entry name" value="LysM domain"/>
    <property type="match status" value="1"/>
</dbReference>
<evidence type="ECO:0000313" key="2">
    <source>
        <dbReference type="EMBL" id="MBC8528679.1"/>
    </source>
</evidence>
<dbReference type="InterPro" id="IPR018392">
    <property type="entry name" value="LysM"/>
</dbReference>
<dbReference type="PROSITE" id="PS51782">
    <property type="entry name" value="LYSM"/>
    <property type="match status" value="1"/>
</dbReference>
<name>A0A926HLP7_9FIRM</name>
<dbReference type="InterPro" id="IPR024300">
    <property type="entry name" value="SipL_SPOCS_dom"/>
</dbReference>
<evidence type="ECO:0000259" key="1">
    <source>
        <dbReference type="PROSITE" id="PS51782"/>
    </source>
</evidence>
<dbReference type="CDD" id="cd00118">
    <property type="entry name" value="LysM"/>
    <property type="match status" value="1"/>
</dbReference>
<dbReference type="Proteomes" id="UP000654279">
    <property type="component" value="Unassembled WGS sequence"/>
</dbReference>
<dbReference type="Gene3D" id="3.10.350.10">
    <property type="entry name" value="LysM domain"/>
    <property type="match status" value="1"/>
</dbReference>
<comment type="caution">
    <text evidence="2">The sequence shown here is derived from an EMBL/GenBank/DDBJ whole genome shotgun (WGS) entry which is preliminary data.</text>
</comment>
<feature type="domain" description="LysM" evidence="1">
    <location>
        <begin position="468"/>
        <end position="512"/>
    </location>
</feature>
<dbReference type="EMBL" id="JACRSO010000001">
    <property type="protein sequence ID" value="MBC8528679.1"/>
    <property type="molecule type" value="Genomic_DNA"/>
</dbReference>